<evidence type="ECO:0000259" key="6">
    <source>
        <dbReference type="Pfam" id="PF05175"/>
    </source>
</evidence>
<dbReference type="PROSITE" id="PS00092">
    <property type="entry name" value="N6_MTASE"/>
    <property type="match status" value="1"/>
</dbReference>
<evidence type="ECO:0000256" key="4">
    <source>
        <dbReference type="ARBA" id="ARBA00022691"/>
    </source>
</evidence>
<dbReference type="Pfam" id="PF17827">
    <property type="entry name" value="PrmC_N"/>
    <property type="match status" value="1"/>
</dbReference>
<dbReference type="EMBL" id="JAHWZX010000009">
    <property type="protein sequence ID" value="MBW4331397.1"/>
    <property type="molecule type" value="Genomic_DNA"/>
</dbReference>
<comment type="catalytic activity">
    <reaction evidence="5">
        <text>L-glutaminyl-[peptide chain release factor] + S-adenosyl-L-methionine = N(5)-methyl-L-glutaminyl-[peptide chain release factor] + S-adenosyl-L-homocysteine + H(+)</text>
        <dbReference type="Rhea" id="RHEA:42896"/>
        <dbReference type="Rhea" id="RHEA-COMP:10271"/>
        <dbReference type="Rhea" id="RHEA-COMP:10272"/>
        <dbReference type="ChEBI" id="CHEBI:15378"/>
        <dbReference type="ChEBI" id="CHEBI:30011"/>
        <dbReference type="ChEBI" id="CHEBI:57856"/>
        <dbReference type="ChEBI" id="CHEBI:59789"/>
        <dbReference type="ChEBI" id="CHEBI:61891"/>
        <dbReference type="EC" id="2.1.1.297"/>
    </reaction>
</comment>
<feature type="domain" description="Release factor glutamine methyltransferase N-terminal" evidence="7">
    <location>
        <begin position="25"/>
        <end position="90"/>
    </location>
</feature>
<evidence type="ECO:0000256" key="3">
    <source>
        <dbReference type="ARBA" id="ARBA00022679"/>
    </source>
</evidence>
<dbReference type="InterPro" id="IPR019874">
    <property type="entry name" value="RF_methyltr_PrmC"/>
</dbReference>
<evidence type="ECO:0000313" key="8">
    <source>
        <dbReference type="EMBL" id="MBW4331397.1"/>
    </source>
</evidence>
<dbReference type="NCBIfam" id="TIGR00536">
    <property type="entry name" value="hemK_fam"/>
    <property type="match status" value="1"/>
</dbReference>
<protein>
    <recommendedName>
        <fullName evidence="1">peptide chain release factor N(5)-glutamine methyltransferase</fullName>
        <ecNumber evidence="1">2.1.1.297</ecNumber>
    </recommendedName>
</protein>
<dbReference type="Proteomes" id="UP001197214">
    <property type="component" value="Unassembled WGS sequence"/>
</dbReference>
<dbReference type="InterPro" id="IPR040758">
    <property type="entry name" value="PrmC_N"/>
</dbReference>
<evidence type="ECO:0000313" key="9">
    <source>
        <dbReference type="Proteomes" id="UP001197214"/>
    </source>
</evidence>
<dbReference type="NCBIfam" id="TIGR03534">
    <property type="entry name" value="RF_mod_PrmC"/>
    <property type="match status" value="1"/>
</dbReference>
<dbReference type="PANTHER" id="PTHR18895:SF74">
    <property type="entry name" value="MTRF1L RELEASE FACTOR GLUTAMINE METHYLTRANSFERASE"/>
    <property type="match status" value="1"/>
</dbReference>
<evidence type="ECO:0000259" key="7">
    <source>
        <dbReference type="Pfam" id="PF17827"/>
    </source>
</evidence>
<keyword evidence="2 8" id="KW-0489">Methyltransferase</keyword>
<feature type="domain" description="Methyltransferase small" evidence="6">
    <location>
        <begin position="130"/>
        <end position="208"/>
    </location>
</feature>
<dbReference type="GO" id="GO:0102559">
    <property type="term" value="F:peptide chain release factor N(5)-glutamine methyltransferase activity"/>
    <property type="evidence" value="ECO:0007669"/>
    <property type="project" value="UniProtKB-EC"/>
</dbReference>
<name>A0ABS6XMG2_9SPHN</name>
<keyword evidence="4" id="KW-0949">S-adenosyl-L-methionine</keyword>
<dbReference type="GO" id="GO:0032259">
    <property type="term" value="P:methylation"/>
    <property type="evidence" value="ECO:0007669"/>
    <property type="project" value="UniProtKB-KW"/>
</dbReference>
<dbReference type="InterPro" id="IPR007848">
    <property type="entry name" value="Small_mtfrase_dom"/>
</dbReference>
<dbReference type="Pfam" id="PF05175">
    <property type="entry name" value="MTS"/>
    <property type="match status" value="1"/>
</dbReference>
<evidence type="ECO:0000256" key="2">
    <source>
        <dbReference type="ARBA" id="ARBA00022603"/>
    </source>
</evidence>
<dbReference type="InterPro" id="IPR002052">
    <property type="entry name" value="DNA_methylase_N6_adenine_CS"/>
</dbReference>
<accession>A0ABS6XMG2</accession>
<comment type="caution">
    <text evidence="8">The sequence shown here is derived from an EMBL/GenBank/DDBJ whole genome shotgun (WGS) entry which is preliminary data.</text>
</comment>
<dbReference type="InterPro" id="IPR050320">
    <property type="entry name" value="N5-glutamine_MTase"/>
</dbReference>
<dbReference type="CDD" id="cd02440">
    <property type="entry name" value="AdoMet_MTases"/>
    <property type="match status" value="1"/>
</dbReference>
<sequence>MRVVLIGRPPPDPLTQAEGGAVRRALAEAARTLGPISDTPRLDAELLMAHALDCTRDTMILSRLDAPVPAGFAVLLARRQAHEPLAYIIGTRDFWTITLAVGPGVLIPRADSETLIEAAIDHFGAVGPASILDLGTGPGTLLLAALDQWPQARGLGIERSQTARDYAVGNAARIAPGRAEIRDGDWGQGVAGRFDLVLCNPPYVENGAALAPQVARHEPAEALFAGAQGLNEYRRLAPQLSRLIAPGGIAIIEIGAAQEQAVSTLMAEAGFAVACRHDLGGRPRALILS</sequence>
<evidence type="ECO:0000256" key="5">
    <source>
        <dbReference type="ARBA" id="ARBA00048391"/>
    </source>
</evidence>
<dbReference type="EC" id="2.1.1.297" evidence="1"/>
<organism evidence="8 9">
    <name type="scientific">Stakelama flava</name>
    <dbReference type="NCBI Taxonomy" id="2860338"/>
    <lineage>
        <taxon>Bacteria</taxon>
        <taxon>Pseudomonadati</taxon>
        <taxon>Pseudomonadota</taxon>
        <taxon>Alphaproteobacteria</taxon>
        <taxon>Sphingomonadales</taxon>
        <taxon>Sphingomonadaceae</taxon>
        <taxon>Stakelama</taxon>
    </lineage>
</organism>
<proteinExistence type="predicted"/>
<keyword evidence="9" id="KW-1185">Reference proteome</keyword>
<gene>
    <name evidence="8" type="primary">prmC</name>
    <name evidence="8" type="ORF">KY084_10995</name>
</gene>
<dbReference type="InterPro" id="IPR004556">
    <property type="entry name" value="HemK-like"/>
</dbReference>
<dbReference type="PANTHER" id="PTHR18895">
    <property type="entry name" value="HEMK METHYLTRANSFERASE"/>
    <property type="match status" value="1"/>
</dbReference>
<evidence type="ECO:0000256" key="1">
    <source>
        <dbReference type="ARBA" id="ARBA00012771"/>
    </source>
</evidence>
<reference evidence="8 9" key="1">
    <citation type="submission" date="2021-07" db="EMBL/GenBank/DDBJ databases">
        <title>Stakelama flava sp. nov., a novel endophytic bacterium isolated from branch of Kandelia candel.</title>
        <authorList>
            <person name="Tuo L."/>
        </authorList>
    </citation>
    <scope>NUCLEOTIDE SEQUENCE [LARGE SCALE GENOMIC DNA]</scope>
    <source>
        <strain evidence="8 9">CBK3Z-3</strain>
    </source>
</reference>
<keyword evidence="3 8" id="KW-0808">Transferase</keyword>